<evidence type="ECO:0000256" key="1">
    <source>
        <dbReference type="ARBA" id="ARBA00004196"/>
    </source>
</evidence>
<proteinExistence type="inferred from homology"/>
<comment type="subcellular location">
    <subcellularLocation>
        <location evidence="1">Cell envelope</location>
    </subcellularLocation>
</comment>
<dbReference type="InterPro" id="IPR018062">
    <property type="entry name" value="HTH_AraC-typ_CS"/>
</dbReference>
<keyword evidence="3" id="KW-0813">Transport</keyword>
<dbReference type="PRINTS" id="PR00032">
    <property type="entry name" value="HTHARAC"/>
</dbReference>
<name>A0A920CYZ8_9BACL</name>
<dbReference type="EMBL" id="BOSE01000007">
    <property type="protein sequence ID" value="GIP17930.1"/>
    <property type="molecule type" value="Genomic_DNA"/>
</dbReference>
<dbReference type="PROSITE" id="PS00041">
    <property type="entry name" value="HTH_ARAC_FAMILY_1"/>
    <property type="match status" value="1"/>
</dbReference>
<evidence type="ECO:0000256" key="3">
    <source>
        <dbReference type="ARBA" id="ARBA00022448"/>
    </source>
</evidence>
<evidence type="ECO:0000259" key="9">
    <source>
        <dbReference type="PROSITE" id="PS50983"/>
    </source>
</evidence>
<keyword evidence="5" id="KW-0805">Transcription regulation</keyword>
<dbReference type="PANTHER" id="PTHR30532">
    <property type="entry name" value="IRON III DICITRATE-BINDING PERIPLASMIC PROTEIN"/>
    <property type="match status" value="1"/>
</dbReference>
<keyword evidence="11" id="KW-1185">Reference proteome</keyword>
<keyword evidence="7" id="KW-0804">Transcription</keyword>
<dbReference type="PROSITE" id="PS50983">
    <property type="entry name" value="FE_B12_PBP"/>
    <property type="match status" value="1"/>
</dbReference>
<keyword evidence="6" id="KW-0238">DNA-binding</keyword>
<dbReference type="SUPFAM" id="SSF53807">
    <property type="entry name" value="Helical backbone' metal receptor"/>
    <property type="match status" value="1"/>
</dbReference>
<dbReference type="InterPro" id="IPR051313">
    <property type="entry name" value="Bact_iron-sidero_bind"/>
</dbReference>
<dbReference type="InterPro" id="IPR009057">
    <property type="entry name" value="Homeodomain-like_sf"/>
</dbReference>
<keyword evidence="4" id="KW-0732">Signal</keyword>
<dbReference type="GO" id="GO:0043565">
    <property type="term" value="F:sequence-specific DNA binding"/>
    <property type="evidence" value="ECO:0007669"/>
    <property type="project" value="InterPro"/>
</dbReference>
<dbReference type="RefSeq" id="WP_213517786.1">
    <property type="nucleotide sequence ID" value="NZ_BOSE01000007.1"/>
</dbReference>
<evidence type="ECO:0000256" key="4">
    <source>
        <dbReference type="ARBA" id="ARBA00022729"/>
    </source>
</evidence>
<dbReference type="SUPFAM" id="SSF46689">
    <property type="entry name" value="Homeodomain-like"/>
    <property type="match status" value="2"/>
</dbReference>
<dbReference type="AlphaFoldDB" id="A0A920CYZ8"/>
<dbReference type="Pfam" id="PF01497">
    <property type="entry name" value="Peripla_BP_2"/>
    <property type="match status" value="1"/>
</dbReference>
<dbReference type="Proteomes" id="UP000683139">
    <property type="component" value="Unassembled WGS sequence"/>
</dbReference>
<comment type="caution">
    <text evidence="10">The sequence shown here is derived from an EMBL/GenBank/DDBJ whole genome shotgun (WGS) entry which is preliminary data.</text>
</comment>
<evidence type="ECO:0000256" key="5">
    <source>
        <dbReference type="ARBA" id="ARBA00023015"/>
    </source>
</evidence>
<dbReference type="CDD" id="cd01146">
    <property type="entry name" value="FhuD"/>
    <property type="match status" value="1"/>
</dbReference>
<accession>A0A920CYZ8</accession>
<reference evidence="10" key="1">
    <citation type="submission" date="2021-03" db="EMBL/GenBank/DDBJ databases">
        <title>Antimicrobial resistance genes in bacteria isolated from Japanese honey, and their potential for conferring macrolide and lincosamide resistance in the American foulbrood pathogen Paenibacillus larvae.</title>
        <authorList>
            <person name="Okamoto M."/>
            <person name="Kumagai M."/>
            <person name="Kanamori H."/>
            <person name="Takamatsu D."/>
        </authorList>
    </citation>
    <scope>NUCLEOTIDE SEQUENCE</scope>
    <source>
        <strain evidence="10">J40TS1</strain>
    </source>
</reference>
<evidence type="ECO:0000256" key="2">
    <source>
        <dbReference type="ARBA" id="ARBA00008814"/>
    </source>
</evidence>
<dbReference type="InterPro" id="IPR020449">
    <property type="entry name" value="Tscrpt_reg_AraC-type_HTH"/>
</dbReference>
<dbReference type="GO" id="GO:0030288">
    <property type="term" value="C:outer membrane-bounded periplasmic space"/>
    <property type="evidence" value="ECO:0007669"/>
    <property type="project" value="TreeGrafter"/>
</dbReference>
<sequence length="585" mass="65623">MRLLEQLPLWNEAAINVLDVQRLDVLAKDGVQQLLLKSSIILFVSSGQGLLQIDRTSFKFAGFFICHADKGSTLRLTASKGAVQCYSIAYTAVLPRVVQLEPASRSSASVTPSMDRSSFGFAPAEPFALHHMLQLMHDKWSSDSLLNQFHVKALLHALLYELMEQSQQLAGSLSAALDGADIVQAYIEAHAHKRIELQQLAELASCSPRQLQRLFRERLQKGPMEYLIQVRMEKAQRLLQTTSASIGDIAQQVGYQDVYYFSRAFRKYVGISPLQFRQNQQLHPDSHNTKEEHQLLAYSPIVYCVQSETGVMLKHMKGELLFKQRPRRIAVLDLQYADQLTTLNKPPAGSVQAAGTIAYFPDYLQRRLTQTVVLGTYEQPNIEAVSSLKPDLIICTEVHEPIYASLAAIAPTAMFKRNEDWRNMLITFGMLVGKEKQATHILQSYEKKTALLSSKLAARLHGQRVALIRPREAVIRVHTAAHRTGAVLYEDLRLPAPQFVANAADTAYHISLDALPKVDANYYFLLSNDYSRQTVIEMQQTDAWNSLEAVKEEHVYTVDAATWIGSYGPMGINRVVEQIASSLLA</sequence>
<gene>
    <name evidence="10" type="ORF">J40TS1_35720</name>
</gene>
<dbReference type="InterPro" id="IPR002491">
    <property type="entry name" value="ABC_transptr_periplasmic_BD"/>
</dbReference>
<evidence type="ECO:0000313" key="11">
    <source>
        <dbReference type="Proteomes" id="UP000683139"/>
    </source>
</evidence>
<organism evidence="10 11">
    <name type="scientific">Paenibacillus montaniterrae</name>
    <dbReference type="NCBI Taxonomy" id="429341"/>
    <lineage>
        <taxon>Bacteria</taxon>
        <taxon>Bacillati</taxon>
        <taxon>Bacillota</taxon>
        <taxon>Bacilli</taxon>
        <taxon>Bacillales</taxon>
        <taxon>Paenibacillaceae</taxon>
        <taxon>Paenibacillus</taxon>
    </lineage>
</organism>
<comment type="similarity">
    <text evidence="2">Belongs to the bacterial solute-binding protein 8 family.</text>
</comment>
<feature type="domain" description="HTH araC/xylS-type" evidence="8">
    <location>
        <begin position="181"/>
        <end position="279"/>
    </location>
</feature>
<dbReference type="GO" id="GO:0003700">
    <property type="term" value="F:DNA-binding transcription factor activity"/>
    <property type="evidence" value="ECO:0007669"/>
    <property type="project" value="InterPro"/>
</dbReference>
<feature type="domain" description="Fe/B12 periplasmic-binding" evidence="9">
    <location>
        <begin position="328"/>
        <end position="585"/>
    </location>
</feature>
<dbReference type="Gene3D" id="3.40.50.1980">
    <property type="entry name" value="Nitrogenase molybdenum iron protein domain"/>
    <property type="match status" value="2"/>
</dbReference>
<dbReference type="PANTHER" id="PTHR30532:SF21">
    <property type="entry name" value="SIDEROPHORE-BINDING LIPOPROTEIN YFIY-RELATED"/>
    <property type="match status" value="1"/>
</dbReference>
<dbReference type="Gene3D" id="1.10.10.60">
    <property type="entry name" value="Homeodomain-like"/>
    <property type="match status" value="1"/>
</dbReference>
<dbReference type="Pfam" id="PF12833">
    <property type="entry name" value="HTH_18"/>
    <property type="match status" value="1"/>
</dbReference>
<evidence type="ECO:0000256" key="7">
    <source>
        <dbReference type="ARBA" id="ARBA00023163"/>
    </source>
</evidence>
<evidence type="ECO:0000256" key="6">
    <source>
        <dbReference type="ARBA" id="ARBA00023125"/>
    </source>
</evidence>
<evidence type="ECO:0000259" key="8">
    <source>
        <dbReference type="PROSITE" id="PS01124"/>
    </source>
</evidence>
<evidence type="ECO:0000313" key="10">
    <source>
        <dbReference type="EMBL" id="GIP17930.1"/>
    </source>
</evidence>
<dbReference type="SMART" id="SM00342">
    <property type="entry name" value="HTH_ARAC"/>
    <property type="match status" value="1"/>
</dbReference>
<dbReference type="GO" id="GO:1901678">
    <property type="term" value="P:iron coordination entity transport"/>
    <property type="evidence" value="ECO:0007669"/>
    <property type="project" value="UniProtKB-ARBA"/>
</dbReference>
<dbReference type="InterPro" id="IPR018060">
    <property type="entry name" value="HTH_AraC"/>
</dbReference>
<dbReference type="PROSITE" id="PS01124">
    <property type="entry name" value="HTH_ARAC_FAMILY_2"/>
    <property type="match status" value="1"/>
</dbReference>
<protein>
    <submittedName>
        <fullName evidence="10">Uncharacterized protein</fullName>
    </submittedName>
</protein>